<keyword evidence="8" id="KW-1185">Reference proteome</keyword>
<gene>
    <name evidence="7" type="ORF">SAMN05216452_0260</name>
</gene>
<evidence type="ECO:0000256" key="3">
    <source>
        <dbReference type="ARBA" id="ARBA00022679"/>
    </source>
</evidence>
<keyword evidence="5" id="KW-0443">Lipid metabolism</keyword>
<dbReference type="CDD" id="cd02440">
    <property type="entry name" value="AdoMet_MTases"/>
    <property type="match status" value="1"/>
</dbReference>
<dbReference type="InterPro" id="IPR029063">
    <property type="entry name" value="SAM-dependent_MTases_sf"/>
</dbReference>
<dbReference type="RefSeq" id="WP_177174996.1">
    <property type="nucleotide sequence ID" value="NZ_FNSL01000001.1"/>
</dbReference>
<dbReference type="Pfam" id="PF02353">
    <property type="entry name" value="CMAS"/>
    <property type="match status" value="1"/>
</dbReference>
<evidence type="ECO:0000313" key="7">
    <source>
        <dbReference type="EMBL" id="SEB35463.1"/>
    </source>
</evidence>
<comment type="similarity">
    <text evidence="1">Belongs to the CFA/CMAS family.</text>
</comment>
<evidence type="ECO:0000256" key="4">
    <source>
        <dbReference type="ARBA" id="ARBA00022691"/>
    </source>
</evidence>
<dbReference type="GO" id="GO:0008610">
    <property type="term" value="P:lipid biosynthetic process"/>
    <property type="evidence" value="ECO:0007669"/>
    <property type="project" value="InterPro"/>
</dbReference>
<dbReference type="GO" id="GO:0032259">
    <property type="term" value="P:methylation"/>
    <property type="evidence" value="ECO:0007669"/>
    <property type="project" value="UniProtKB-KW"/>
</dbReference>
<feature type="active site" evidence="6">
    <location>
        <position position="386"/>
    </location>
</feature>
<keyword evidence="2" id="KW-0489">Methyltransferase</keyword>
<proteinExistence type="inferred from homology"/>
<evidence type="ECO:0000256" key="6">
    <source>
        <dbReference type="PIRSR" id="PIRSR003085-1"/>
    </source>
</evidence>
<dbReference type="SUPFAM" id="SSF53335">
    <property type="entry name" value="S-adenosyl-L-methionine-dependent methyltransferases"/>
    <property type="match status" value="1"/>
</dbReference>
<evidence type="ECO:0000256" key="2">
    <source>
        <dbReference type="ARBA" id="ARBA00022603"/>
    </source>
</evidence>
<dbReference type="AlphaFoldDB" id="A0A1H4INC1"/>
<evidence type="ECO:0000256" key="1">
    <source>
        <dbReference type="ARBA" id="ARBA00010815"/>
    </source>
</evidence>
<protein>
    <submittedName>
        <fullName evidence="7">Cyclopropane-fatty-acyl-phospholipid synthase</fullName>
    </submittedName>
</protein>
<dbReference type="EMBL" id="FNSL01000001">
    <property type="protein sequence ID" value="SEB35463.1"/>
    <property type="molecule type" value="Genomic_DNA"/>
</dbReference>
<evidence type="ECO:0000256" key="5">
    <source>
        <dbReference type="ARBA" id="ARBA00023098"/>
    </source>
</evidence>
<keyword evidence="3" id="KW-0808">Transferase</keyword>
<reference evidence="8" key="1">
    <citation type="submission" date="2016-10" db="EMBL/GenBank/DDBJ databases">
        <authorList>
            <person name="Varghese N."/>
            <person name="Submissions S."/>
        </authorList>
    </citation>
    <scope>NUCLEOTIDE SEQUENCE [LARGE SCALE GENOMIC DNA]</scope>
    <source>
        <strain evidence="8">ES.061</strain>
    </source>
</reference>
<dbReference type="Proteomes" id="UP000199064">
    <property type="component" value="Unassembled WGS sequence"/>
</dbReference>
<name>A0A1H4INC1_9HYPH</name>
<dbReference type="PANTHER" id="PTHR43667:SF2">
    <property type="entry name" value="FATTY ACID C-METHYL TRANSFERASE"/>
    <property type="match status" value="1"/>
</dbReference>
<evidence type="ECO:0000313" key="8">
    <source>
        <dbReference type="Proteomes" id="UP000199064"/>
    </source>
</evidence>
<dbReference type="PIRSF" id="PIRSF003085">
    <property type="entry name" value="CMAS"/>
    <property type="match status" value="1"/>
</dbReference>
<dbReference type="InterPro" id="IPR003333">
    <property type="entry name" value="CMAS"/>
</dbReference>
<dbReference type="GO" id="GO:0008168">
    <property type="term" value="F:methyltransferase activity"/>
    <property type="evidence" value="ECO:0007669"/>
    <property type="project" value="UniProtKB-KW"/>
</dbReference>
<dbReference type="PANTHER" id="PTHR43667">
    <property type="entry name" value="CYCLOPROPANE-FATTY-ACYL-PHOSPHOLIPID SYNTHASE"/>
    <property type="match status" value="1"/>
</dbReference>
<dbReference type="Gene3D" id="3.40.50.150">
    <property type="entry name" value="Vaccinia Virus protein VP39"/>
    <property type="match status" value="1"/>
</dbReference>
<organism evidence="7 8">
    <name type="scientific">Nitratireductor aquibiodomus</name>
    <dbReference type="NCBI Taxonomy" id="204799"/>
    <lineage>
        <taxon>Bacteria</taxon>
        <taxon>Pseudomonadati</taxon>
        <taxon>Pseudomonadota</taxon>
        <taxon>Alphaproteobacteria</taxon>
        <taxon>Hyphomicrobiales</taxon>
        <taxon>Phyllobacteriaceae</taxon>
        <taxon>Nitratireductor</taxon>
    </lineage>
</organism>
<sequence>MSHIEDASRLPAQPASPLWQRIVCRWADAVGCGQITLRFPDGRRHTAVGARPGPTAALNFKSGRGFMQILTGGSNGFARAFIDGHVDTPDLDALLELALVNEERWSDILGSSTIMSRLETVRHRLRRNSRAGSRRNISFHYDLGNAFYRLWLDNTMTYSSAIYTPDAQNLEEAQAAKYDRIISRLEIGPDDHVLEIGCGWGGFAEHVIRKTGCRVTGLTLSREQADYARNRLEKAGFTERADIRLQDYRDCEGRFSKVVSIEMFEAVGEENWPLYFDRLRVLLAPGARAVIQVITLDESRFESYRRRADFIQTYVFPGGMLPSPRAFENAASAAGLTLSDRYLFGQDYARTLTEWETRFEQTWQAIAALGFDERFRRLWLYYLAYCRVGFQSGRIDVAQYELLSR</sequence>
<accession>A0A1H4INC1</accession>
<keyword evidence="4" id="KW-0949">S-adenosyl-L-methionine</keyword>
<dbReference type="InterPro" id="IPR050723">
    <property type="entry name" value="CFA/CMAS"/>
</dbReference>